<evidence type="ECO:0000313" key="3">
    <source>
        <dbReference type="Proteomes" id="UP000663844"/>
    </source>
</evidence>
<comment type="caution">
    <text evidence="2">The sequence shown here is derived from an EMBL/GenBank/DDBJ whole genome shotgun (WGS) entry which is preliminary data.</text>
</comment>
<dbReference type="PRINTS" id="PR00348">
    <property type="entry name" value="UBIQUITIN"/>
</dbReference>
<sequence>MSNSLTATVNPTGITSFVYEDLILHIQAVQNQMIEISKFLDDQRKIDKELKSRSFTFVDPYGNSTVHKYMDHEQISTILRKYKKEYIPKYLQQWVKFGKMNQNNIVPMSDCELKSTVSEFQDGYQFITYGDVTLWRGNHESLLSQQLMLPVLLWDKMDKITMHLKKRSGITDIELKSLTINQNTRPSEENWNEGKILKFDDTILSSQLYQKNSIIMAKLIKAKIVTADSIPIFQIFVRTLTGKMITLEVHSKMPMTTVKELIQDMEGITPDLQRLIFAGRQL</sequence>
<proteinExistence type="predicted"/>
<dbReference type="PROSITE" id="PS50053">
    <property type="entry name" value="UBIQUITIN_2"/>
    <property type="match status" value="1"/>
</dbReference>
<feature type="non-terminal residue" evidence="2">
    <location>
        <position position="282"/>
    </location>
</feature>
<feature type="domain" description="Ubiquitin-like" evidence="1">
    <location>
        <begin position="233"/>
        <end position="282"/>
    </location>
</feature>
<dbReference type="InterPro" id="IPR019956">
    <property type="entry name" value="Ubiquitin_dom"/>
</dbReference>
<organism evidence="2 3">
    <name type="scientific">Adineta steineri</name>
    <dbReference type="NCBI Taxonomy" id="433720"/>
    <lineage>
        <taxon>Eukaryota</taxon>
        <taxon>Metazoa</taxon>
        <taxon>Spiralia</taxon>
        <taxon>Gnathifera</taxon>
        <taxon>Rotifera</taxon>
        <taxon>Eurotatoria</taxon>
        <taxon>Bdelloidea</taxon>
        <taxon>Adinetida</taxon>
        <taxon>Adinetidae</taxon>
        <taxon>Adineta</taxon>
    </lineage>
</organism>
<dbReference type="InterPro" id="IPR000626">
    <property type="entry name" value="Ubiquitin-like_dom"/>
</dbReference>
<dbReference type="Gene3D" id="3.10.20.90">
    <property type="entry name" value="Phosphatidylinositol 3-kinase Catalytic Subunit, Chain A, domain 1"/>
    <property type="match status" value="1"/>
</dbReference>
<dbReference type="Proteomes" id="UP000663844">
    <property type="component" value="Unassembled WGS sequence"/>
</dbReference>
<dbReference type="InterPro" id="IPR029071">
    <property type="entry name" value="Ubiquitin-like_domsf"/>
</dbReference>
<dbReference type="PANTHER" id="PTHR10666">
    <property type="entry name" value="UBIQUITIN"/>
    <property type="match status" value="1"/>
</dbReference>
<accession>A0A819GBV8</accession>
<dbReference type="Pfam" id="PF00240">
    <property type="entry name" value="ubiquitin"/>
    <property type="match status" value="1"/>
</dbReference>
<protein>
    <recommendedName>
        <fullName evidence="1">Ubiquitin-like domain-containing protein</fullName>
    </recommendedName>
</protein>
<dbReference type="InterPro" id="IPR050158">
    <property type="entry name" value="Ubiquitin_ubiquitin-like"/>
</dbReference>
<evidence type="ECO:0000313" key="2">
    <source>
        <dbReference type="EMBL" id="CAF3879580.1"/>
    </source>
</evidence>
<reference evidence="2" key="1">
    <citation type="submission" date="2021-02" db="EMBL/GenBank/DDBJ databases">
        <authorList>
            <person name="Nowell W R."/>
        </authorList>
    </citation>
    <scope>NUCLEOTIDE SEQUENCE</scope>
</reference>
<dbReference type="SUPFAM" id="SSF54236">
    <property type="entry name" value="Ubiquitin-like"/>
    <property type="match status" value="1"/>
</dbReference>
<dbReference type="AlphaFoldDB" id="A0A819GBV8"/>
<gene>
    <name evidence="2" type="ORF">OXD698_LOCUS22817</name>
</gene>
<dbReference type="EMBL" id="CAJOAZ010001976">
    <property type="protein sequence ID" value="CAF3879580.1"/>
    <property type="molecule type" value="Genomic_DNA"/>
</dbReference>
<name>A0A819GBV8_9BILA</name>
<evidence type="ECO:0000259" key="1">
    <source>
        <dbReference type="PROSITE" id="PS50053"/>
    </source>
</evidence>